<protein>
    <submittedName>
        <fullName evidence="1">Uncharacterized protein</fullName>
    </submittedName>
</protein>
<organism evidence="1 2">
    <name type="scientific">Ferroplasma acidiphilum</name>
    <dbReference type="NCBI Taxonomy" id="74969"/>
    <lineage>
        <taxon>Archaea</taxon>
        <taxon>Methanobacteriati</taxon>
        <taxon>Thermoplasmatota</taxon>
        <taxon>Thermoplasmata</taxon>
        <taxon>Thermoplasmatales</taxon>
        <taxon>Ferroplasmaceae</taxon>
        <taxon>Ferroplasma</taxon>
    </lineage>
</organism>
<evidence type="ECO:0000313" key="1">
    <source>
        <dbReference type="EMBL" id="ARD85119.1"/>
    </source>
</evidence>
<reference evidence="1 2" key="1">
    <citation type="submission" date="2011-10" db="EMBL/GenBank/DDBJ databases">
        <title>Metabolic and evolutionary patterns in the extreme acidophile Ferroplasma acidiphilum.</title>
        <authorList>
            <person name="Golyshina O.V."/>
            <person name="Kozyavkin S.A."/>
            <person name="Tatusov R.L."/>
            <person name="Slesarev A.I."/>
            <person name="Golyshin P.N."/>
        </authorList>
    </citation>
    <scope>NUCLEOTIDE SEQUENCE [LARGE SCALE GENOMIC DNA]</scope>
    <source>
        <strain evidence="2">Y</strain>
    </source>
</reference>
<name>A0A1V0N4V3_9ARCH</name>
<dbReference type="Proteomes" id="UP000192050">
    <property type="component" value="Chromosome"/>
</dbReference>
<dbReference type="OrthoDB" id="33090at2157"/>
<dbReference type="STRING" id="74969.FAD_1251"/>
<accession>A0A1V0N4V3</accession>
<sequence>MTLEKVIKIQADYRDSGLVERIAASFRRFWVDIKWMDMECDSGVCTIYMSIYDAHNLGNLDLSIVTLSKMVDIDFVEELEEYEYKKFEMNYKKSKKFEWGVISE</sequence>
<keyword evidence="2" id="KW-1185">Reference proteome</keyword>
<evidence type="ECO:0000313" key="2">
    <source>
        <dbReference type="Proteomes" id="UP000192050"/>
    </source>
</evidence>
<dbReference type="GeneID" id="31676749"/>
<dbReference type="AlphaFoldDB" id="A0A1V0N4V3"/>
<gene>
    <name evidence="1" type="ORF">FAD_1251</name>
</gene>
<proteinExistence type="predicted"/>
<dbReference type="KEGG" id="fai:FAD_1251"/>
<dbReference type="EMBL" id="CP015363">
    <property type="protein sequence ID" value="ARD85119.1"/>
    <property type="molecule type" value="Genomic_DNA"/>
</dbReference>
<dbReference type="RefSeq" id="WP_081142672.1">
    <property type="nucleotide sequence ID" value="NZ_CP015363.1"/>
</dbReference>